<dbReference type="EMBL" id="AP023356">
    <property type="protein sequence ID" value="BCJ39425.1"/>
    <property type="molecule type" value="Genomic_DNA"/>
</dbReference>
<reference evidence="1 2" key="1">
    <citation type="submission" date="2020-08" db="EMBL/GenBank/DDBJ databases">
        <title>Whole genome shotgun sequence of Actinoplanes ianthinogenes NBRC 13996.</title>
        <authorList>
            <person name="Komaki H."/>
            <person name="Tamura T."/>
        </authorList>
    </citation>
    <scope>NUCLEOTIDE SEQUENCE [LARGE SCALE GENOMIC DNA]</scope>
    <source>
        <strain evidence="1 2">NBRC 13996</strain>
    </source>
</reference>
<evidence type="ECO:0000313" key="1">
    <source>
        <dbReference type="EMBL" id="BCJ39425.1"/>
    </source>
</evidence>
<name>A0ABM7LJK1_9ACTN</name>
<gene>
    <name evidence="1" type="ORF">Aiant_00820</name>
</gene>
<sequence length="205" mass="22407">MMVQWCCKGIAKLGADRVRSILTGGAGIRCHRWTKLPSGVAFPIGPALRDLTEDNLDRHVHDYAGFRAETPFISLAAGCVERRVSTRTNVTHPALRTALQFATTDFAAGQRCAGWVFRCYVVMGMNPAVGVPGVAEEIRELNHGRAYSGWYLQGEVTAKINVPSVQIYLAERYEPDDEGVPRLTAAVTNPGFVHPAPLLNSRGML</sequence>
<accession>A0ABM7LJK1</accession>
<organism evidence="1 2">
    <name type="scientific">Actinoplanes ianthinogenes</name>
    <dbReference type="NCBI Taxonomy" id="122358"/>
    <lineage>
        <taxon>Bacteria</taxon>
        <taxon>Bacillati</taxon>
        <taxon>Actinomycetota</taxon>
        <taxon>Actinomycetes</taxon>
        <taxon>Micromonosporales</taxon>
        <taxon>Micromonosporaceae</taxon>
        <taxon>Actinoplanes</taxon>
    </lineage>
</organism>
<dbReference type="Proteomes" id="UP000676967">
    <property type="component" value="Chromosome"/>
</dbReference>
<keyword evidence="2" id="KW-1185">Reference proteome</keyword>
<proteinExistence type="predicted"/>
<dbReference type="RefSeq" id="WP_189334166.1">
    <property type="nucleotide sequence ID" value="NZ_AP023356.1"/>
</dbReference>
<evidence type="ECO:0000313" key="2">
    <source>
        <dbReference type="Proteomes" id="UP000676967"/>
    </source>
</evidence>
<protein>
    <submittedName>
        <fullName evidence="1">Uncharacterized protein</fullName>
    </submittedName>
</protein>